<accession>A0AC35EXZ6</accession>
<name>A0AC35EXZ6_9BILA</name>
<evidence type="ECO:0000313" key="2">
    <source>
        <dbReference type="WBParaSite" id="PS1159_v2.g11756.t1"/>
    </source>
</evidence>
<protein>
    <submittedName>
        <fullName evidence="2">HMG box domain-containing protein</fullName>
    </submittedName>
</protein>
<organism evidence="1 2">
    <name type="scientific">Panagrolaimus sp. PS1159</name>
    <dbReference type="NCBI Taxonomy" id="55785"/>
    <lineage>
        <taxon>Eukaryota</taxon>
        <taxon>Metazoa</taxon>
        <taxon>Ecdysozoa</taxon>
        <taxon>Nematoda</taxon>
        <taxon>Chromadorea</taxon>
        <taxon>Rhabditida</taxon>
        <taxon>Tylenchina</taxon>
        <taxon>Panagrolaimomorpha</taxon>
        <taxon>Panagrolaimoidea</taxon>
        <taxon>Panagrolaimidae</taxon>
        <taxon>Panagrolaimus</taxon>
    </lineage>
</organism>
<sequence length="107" mass="12033">MAPTKKAAAEKKADKPAGKVSKKNDAPPQEDASATSGKGDKPKGALTAYFCFMRENRETIKVDGTQKTFVKAAAAEWKKLEDKSKYEQMAKEDKERYQRELAEYNRQ</sequence>
<proteinExistence type="predicted"/>
<dbReference type="Proteomes" id="UP000887580">
    <property type="component" value="Unplaced"/>
</dbReference>
<evidence type="ECO:0000313" key="1">
    <source>
        <dbReference type="Proteomes" id="UP000887580"/>
    </source>
</evidence>
<reference evidence="2" key="1">
    <citation type="submission" date="2022-11" db="UniProtKB">
        <authorList>
            <consortium name="WormBaseParasite"/>
        </authorList>
    </citation>
    <scope>IDENTIFICATION</scope>
</reference>
<dbReference type="WBParaSite" id="PS1159_v2.g11756.t1">
    <property type="protein sequence ID" value="PS1159_v2.g11756.t1"/>
    <property type="gene ID" value="PS1159_v2.g11756"/>
</dbReference>